<protein>
    <submittedName>
        <fullName evidence="2">Phosphohistidine phosphatase, SixA</fullName>
    </submittedName>
</protein>
<dbReference type="Proteomes" id="UP000002432">
    <property type="component" value="Chromosome"/>
</dbReference>
<name>Q1ISW3_KORVE</name>
<dbReference type="STRING" id="204669.Acid345_1034"/>
<dbReference type="GO" id="GO:0101006">
    <property type="term" value="F:protein histidine phosphatase activity"/>
    <property type="evidence" value="ECO:0007669"/>
    <property type="project" value="InterPro"/>
</dbReference>
<dbReference type="OrthoDB" id="129269at2"/>
<reference evidence="2 3" key="1">
    <citation type="journal article" date="2009" name="Appl. Environ. Microbiol.">
        <title>Three genomes from the phylum Acidobacteria provide insight into the lifestyles of these microorganisms in soils.</title>
        <authorList>
            <person name="Ward N.L."/>
            <person name="Challacombe J.F."/>
            <person name="Janssen P.H."/>
            <person name="Henrissat B."/>
            <person name="Coutinho P.M."/>
            <person name="Wu M."/>
            <person name="Xie G."/>
            <person name="Haft D.H."/>
            <person name="Sait M."/>
            <person name="Badger J."/>
            <person name="Barabote R.D."/>
            <person name="Bradley B."/>
            <person name="Brettin T.S."/>
            <person name="Brinkac L.M."/>
            <person name="Bruce D."/>
            <person name="Creasy T."/>
            <person name="Daugherty S.C."/>
            <person name="Davidsen T.M."/>
            <person name="DeBoy R.T."/>
            <person name="Detter J.C."/>
            <person name="Dodson R.J."/>
            <person name="Durkin A.S."/>
            <person name="Ganapathy A."/>
            <person name="Gwinn-Giglio M."/>
            <person name="Han C.S."/>
            <person name="Khouri H."/>
            <person name="Kiss H."/>
            <person name="Kothari S.P."/>
            <person name="Madupu R."/>
            <person name="Nelson K.E."/>
            <person name="Nelson W.C."/>
            <person name="Paulsen I."/>
            <person name="Penn K."/>
            <person name="Ren Q."/>
            <person name="Rosovitz M.J."/>
            <person name="Selengut J.D."/>
            <person name="Shrivastava S."/>
            <person name="Sullivan S.A."/>
            <person name="Tapia R."/>
            <person name="Thompson L.S."/>
            <person name="Watkins K.L."/>
            <person name="Yang Q."/>
            <person name="Yu C."/>
            <person name="Zafar N."/>
            <person name="Zhou L."/>
            <person name="Kuske C.R."/>
        </authorList>
    </citation>
    <scope>NUCLEOTIDE SEQUENCE [LARGE SCALE GENOMIC DNA]</scope>
    <source>
        <strain evidence="2 3">Ellin345</strain>
    </source>
</reference>
<accession>Q1ISW3</accession>
<dbReference type="InterPro" id="IPR051021">
    <property type="entry name" value="Mito_Ser/Thr_phosphatase"/>
</dbReference>
<evidence type="ECO:0000256" key="1">
    <source>
        <dbReference type="ARBA" id="ARBA00022801"/>
    </source>
</evidence>
<organism evidence="2 3">
    <name type="scientific">Koribacter versatilis (strain Ellin345)</name>
    <dbReference type="NCBI Taxonomy" id="204669"/>
    <lineage>
        <taxon>Bacteria</taxon>
        <taxon>Pseudomonadati</taxon>
        <taxon>Acidobacteriota</taxon>
        <taxon>Terriglobia</taxon>
        <taxon>Terriglobales</taxon>
        <taxon>Candidatus Korobacteraceae</taxon>
        <taxon>Candidatus Korobacter</taxon>
    </lineage>
</organism>
<evidence type="ECO:0000313" key="2">
    <source>
        <dbReference type="EMBL" id="ABF40037.1"/>
    </source>
</evidence>
<dbReference type="Pfam" id="PF00300">
    <property type="entry name" value="His_Phos_1"/>
    <property type="match status" value="1"/>
</dbReference>
<dbReference type="CDD" id="cd07067">
    <property type="entry name" value="HP_PGM_like"/>
    <property type="match status" value="1"/>
</dbReference>
<gene>
    <name evidence="2" type="ordered locus">Acid345_1034</name>
</gene>
<dbReference type="Gene3D" id="3.40.50.1240">
    <property type="entry name" value="Phosphoglycerate mutase-like"/>
    <property type="match status" value="1"/>
</dbReference>
<dbReference type="RefSeq" id="WP_011521839.1">
    <property type="nucleotide sequence ID" value="NC_008009.1"/>
</dbReference>
<keyword evidence="3" id="KW-1185">Reference proteome</keyword>
<dbReference type="InterPro" id="IPR029033">
    <property type="entry name" value="His_PPase_superfam"/>
</dbReference>
<dbReference type="InterPro" id="IPR013078">
    <property type="entry name" value="His_Pase_superF_clade-1"/>
</dbReference>
<dbReference type="EMBL" id="CP000360">
    <property type="protein sequence ID" value="ABF40037.1"/>
    <property type="molecule type" value="Genomic_DNA"/>
</dbReference>
<dbReference type="eggNOG" id="COG2062">
    <property type="taxonomic scope" value="Bacteria"/>
</dbReference>
<sequence length="176" mass="19391">MIIYFMRHANAGEKRADPIKDEKRPLDKDGVLQCRYVGALLSALDVQVDQVITSPLKRATQTASLVGNEIGFDARLQISDSLRPSATFEDFRALLNACAKHEAIMVVGHNPNLTEFVSQVVTNGGSRKSIELKKGSVARVDFSPKRSVLNWMITPKLARALYGSAHSKSLPKTSRK</sequence>
<dbReference type="SMART" id="SM00855">
    <property type="entry name" value="PGAM"/>
    <property type="match status" value="1"/>
</dbReference>
<dbReference type="SUPFAM" id="SSF53254">
    <property type="entry name" value="Phosphoglycerate mutase-like"/>
    <property type="match status" value="1"/>
</dbReference>
<dbReference type="PANTHER" id="PTHR20935:SF1">
    <property type="entry name" value="SLL1549 PROTEIN"/>
    <property type="match status" value="1"/>
</dbReference>
<dbReference type="GO" id="GO:0005737">
    <property type="term" value="C:cytoplasm"/>
    <property type="evidence" value="ECO:0007669"/>
    <property type="project" value="InterPro"/>
</dbReference>
<dbReference type="AlphaFoldDB" id="Q1ISW3"/>
<proteinExistence type="predicted"/>
<dbReference type="KEGG" id="aba:Acid345_1034"/>
<dbReference type="HOGENOM" id="CLU_084603_3_1_0"/>
<dbReference type="NCBIfam" id="TIGR00249">
    <property type="entry name" value="sixA"/>
    <property type="match status" value="1"/>
</dbReference>
<evidence type="ECO:0000313" key="3">
    <source>
        <dbReference type="Proteomes" id="UP000002432"/>
    </source>
</evidence>
<dbReference type="PANTHER" id="PTHR20935">
    <property type="entry name" value="PHOSPHOGLYCERATE MUTASE-RELATED"/>
    <property type="match status" value="1"/>
</dbReference>
<dbReference type="EnsemblBacteria" id="ABF40037">
    <property type="protein sequence ID" value="ABF40037"/>
    <property type="gene ID" value="Acid345_1034"/>
</dbReference>
<dbReference type="InterPro" id="IPR004449">
    <property type="entry name" value="SixA"/>
</dbReference>
<keyword evidence="1" id="KW-0378">Hydrolase</keyword>